<dbReference type="EMBL" id="JAFKCW010000001">
    <property type="protein sequence ID" value="MBN7800450.1"/>
    <property type="molecule type" value="Genomic_DNA"/>
</dbReference>
<keyword evidence="1" id="KW-0472">Membrane</keyword>
<organism evidence="2 3">
    <name type="scientific">Algoriphagus aestuariicola</name>
    <dbReference type="NCBI Taxonomy" id="1852016"/>
    <lineage>
        <taxon>Bacteria</taxon>
        <taxon>Pseudomonadati</taxon>
        <taxon>Bacteroidota</taxon>
        <taxon>Cytophagia</taxon>
        <taxon>Cytophagales</taxon>
        <taxon>Cyclobacteriaceae</taxon>
        <taxon>Algoriphagus</taxon>
    </lineage>
</organism>
<dbReference type="RefSeq" id="WP_206568398.1">
    <property type="nucleotide sequence ID" value="NZ_JAFKCW010000001.1"/>
</dbReference>
<dbReference type="Proteomes" id="UP000664698">
    <property type="component" value="Unassembled WGS sequence"/>
</dbReference>
<keyword evidence="1" id="KW-0812">Transmembrane</keyword>
<feature type="transmembrane region" description="Helical" evidence="1">
    <location>
        <begin position="544"/>
        <end position="563"/>
    </location>
</feature>
<feature type="transmembrane region" description="Helical" evidence="1">
    <location>
        <begin position="950"/>
        <end position="968"/>
    </location>
</feature>
<feature type="transmembrane region" description="Helical" evidence="1">
    <location>
        <begin position="480"/>
        <end position="499"/>
    </location>
</feature>
<feature type="transmembrane region" description="Helical" evidence="1">
    <location>
        <begin position="505"/>
        <end position="524"/>
    </location>
</feature>
<protein>
    <submittedName>
        <fullName evidence="2">Uncharacterized protein</fullName>
    </submittedName>
</protein>
<keyword evidence="1" id="KW-1133">Transmembrane helix</keyword>
<feature type="transmembrane region" description="Helical" evidence="1">
    <location>
        <begin position="138"/>
        <end position="160"/>
    </location>
</feature>
<feature type="transmembrane region" description="Helical" evidence="1">
    <location>
        <begin position="432"/>
        <end position="453"/>
    </location>
</feature>
<evidence type="ECO:0000256" key="1">
    <source>
        <dbReference type="SAM" id="Phobius"/>
    </source>
</evidence>
<feature type="transmembrane region" description="Helical" evidence="1">
    <location>
        <begin position="641"/>
        <end position="660"/>
    </location>
</feature>
<sequence length="1003" mass="116186">MPYESVVREFVGHNTFFDKLVLADTSGEVLYPEDLKGINFKSSLDSMSARFSNGNSDKFEIRLNSTPYIVYLTPLVEENQEIWVLGLKDREDLEKAAYKIDFTILTVSGLALILLLILTPALSFISMGKGDVLTQSRVTKIGFSMLILMVIAGWSCAYFIHLGSPLNKERTYEQNTRQELRTKLIEMLRYLESDQFNNTQSKYGVPSSVNEIFTAHNFATFTDYSRGSSSEKSKDGTLGHYRIGACIDCSNEDLDYSYISVRHRNYFKHFQNSDNLSDFFVERIFSQLTGIPQNIMSKWHSEDKVIRAISFTLDGLPLDSDRSYLLVKEDGEVIHTSKKFEIPFTQLESVLNFDDWEIFETLVDYNKDTAENDTKEIWDFPLRINGQHYRALISSVNFEKEIGIPDQTYWFIYLMDPNVYHLKSGLSSWESLILVSLYLIIVSFCLYLPSLFLKRKYNWKKYSFWWLLFREHKSRNFDGVLVALSVLLILWIPFMLLNTASLGQIIVYNGLAMLVAITFALYFLRYRAKSTQKRNSHRFQLFILIWFLCLGFFPGFFISNAVFRMEDRIWENTLETSINSSEKQEFPQFQRSRSLLFGGTVDSPDHQFERYLYPRAAMINGPLKNINLGFWKELDQLPANLAMFFGIMLVLGLSILWRAIRLLTRQLFWIDFNLRETNSLGSIIQSELGPNNTLRLFLCGCDSHVSRHWVYAQFCLKKEEVEIIDCANSGLIVPAKSKLADKKALLIEDVHILDDLTDFMDKIPALLQRTNSIHLIFSSGCSWKTLVLKMPSESAKVRFSELMSGFYFEFVPLRPKTILAPSQPSDRFDEVEVEQYFIKQGMLEKNKEDPNARLLIQRYGKAFFYNIWAELSLEEKNVCYSYAKEGFFSFKNYEEVVELFQKGVVTKNELGGNLQLFSKTFRYFILANVSRDQLAEIKTFRKKFSNSGNIQWAIISFLIVAVALIGYFERSFFTEIQAVVTGISGFIAFLIGEFRKFFAPKTQ</sequence>
<name>A0ABS3BN23_9BACT</name>
<feature type="transmembrane region" description="Helical" evidence="1">
    <location>
        <begin position="974"/>
        <end position="992"/>
    </location>
</feature>
<proteinExistence type="predicted"/>
<reference evidence="2 3" key="1">
    <citation type="submission" date="2021-03" db="EMBL/GenBank/DDBJ databases">
        <title>novel species isolated from a fishpond in China.</title>
        <authorList>
            <person name="Lu H."/>
            <person name="Cai Z."/>
        </authorList>
    </citation>
    <scope>NUCLEOTIDE SEQUENCE [LARGE SCALE GENOMIC DNA]</scope>
    <source>
        <strain evidence="2 3">JCM 31546</strain>
    </source>
</reference>
<feature type="transmembrane region" description="Helical" evidence="1">
    <location>
        <begin position="102"/>
        <end position="126"/>
    </location>
</feature>
<evidence type="ECO:0000313" key="3">
    <source>
        <dbReference type="Proteomes" id="UP000664698"/>
    </source>
</evidence>
<accession>A0ABS3BN23</accession>
<gene>
    <name evidence="2" type="ORF">J0A67_06235</name>
</gene>
<evidence type="ECO:0000313" key="2">
    <source>
        <dbReference type="EMBL" id="MBN7800450.1"/>
    </source>
</evidence>
<keyword evidence="3" id="KW-1185">Reference proteome</keyword>
<comment type="caution">
    <text evidence="2">The sequence shown here is derived from an EMBL/GenBank/DDBJ whole genome shotgun (WGS) entry which is preliminary data.</text>
</comment>